<evidence type="ECO:0000256" key="10">
    <source>
        <dbReference type="ARBA" id="ARBA00022833"/>
    </source>
</evidence>
<dbReference type="FunFam" id="2.60.40.1730:FF:000004">
    <property type="entry name" value="Leukotriene A(4) hydrolase"/>
    <property type="match status" value="1"/>
</dbReference>
<dbReference type="Gene3D" id="2.60.40.1730">
    <property type="entry name" value="tricorn interacting facor f3 domain"/>
    <property type="match status" value="1"/>
</dbReference>
<evidence type="ECO:0000256" key="9">
    <source>
        <dbReference type="ARBA" id="ARBA00022801"/>
    </source>
</evidence>
<dbReference type="InterPro" id="IPR045357">
    <property type="entry name" value="Aminopeptidase_N-like_N"/>
</dbReference>
<dbReference type="FunFam" id="1.25.40.320:FF:000001">
    <property type="entry name" value="Leukotriene A(4) hydrolase"/>
    <property type="match status" value="1"/>
</dbReference>
<dbReference type="InterPro" id="IPR001930">
    <property type="entry name" value="Peptidase_M1"/>
</dbReference>
<dbReference type="InterPro" id="IPR042097">
    <property type="entry name" value="Aminopeptidase_N-like_N_sf"/>
</dbReference>
<keyword evidence="10 15" id="KW-0862">Zinc</keyword>
<proteinExistence type="inferred from homology"/>
<evidence type="ECO:0000256" key="3">
    <source>
        <dbReference type="ARBA" id="ARBA00004123"/>
    </source>
</evidence>
<comment type="catalytic activity">
    <reaction evidence="1 16">
        <text>an epoxide + H2O = an ethanediol</text>
        <dbReference type="Rhea" id="RHEA:19037"/>
        <dbReference type="ChEBI" id="CHEBI:15377"/>
        <dbReference type="ChEBI" id="CHEBI:32955"/>
        <dbReference type="ChEBI" id="CHEBI:140594"/>
        <dbReference type="EC" id="3.3.2.10"/>
    </reaction>
</comment>
<evidence type="ECO:0000256" key="8">
    <source>
        <dbReference type="ARBA" id="ARBA00022723"/>
    </source>
</evidence>
<dbReference type="InterPro" id="IPR034015">
    <property type="entry name" value="M1_LTA4H"/>
</dbReference>
<dbReference type="Gene3D" id="3.30.2010.30">
    <property type="match status" value="1"/>
</dbReference>
<evidence type="ECO:0000256" key="5">
    <source>
        <dbReference type="ARBA" id="ARBA00010136"/>
    </source>
</evidence>
<dbReference type="PANTHER" id="PTHR45726:SF3">
    <property type="entry name" value="LEUKOTRIENE A-4 HYDROLASE"/>
    <property type="match status" value="1"/>
</dbReference>
<dbReference type="Pfam" id="PF01433">
    <property type="entry name" value="Peptidase_M1"/>
    <property type="match status" value="1"/>
</dbReference>
<evidence type="ECO:0000313" key="18">
    <source>
        <dbReference type="EMBL" id="QBM89286.1"/>
    </source>
</evidence>
<gene>
    <name evidence="18" type="primary">MPUL0D03540</name>
    <name evidence="18" type="ORF">METSCH_D03540</name>
</gene>
<dbReference type="Pfam" id="PF17900">
    <property type="entry name" value="Peptidase_M1_N"/>
    <property type="match status" value="1"/>
</dbReference>
<dbReference type="InterPro" id="IPR027268">
    <property type="entry name" value="Peptidase_M4/M1_CTD_sf"/>
</dbReference>
<keyword evidence="7 16" id="KW-0645">Protease</keyword>
<evidence type="ECO:0000256" key="13">
    <source>
        <dbReference type="PIRSR" id="PIRSR612777-1"/>
    </source>
</evidence>
<dbReference type="Pfam" id="PF09127">
    <property type="entry name" value="Leuk-A4-hydro_C"/>
    <property type="match status" value="1"/>
</dbReference>
<feature type="active site" description="Proton donor" evidence="13">
    <location>
        <position position="383"/>
    </location>
</feature>
<evidence type="ECO:0000256" key="11">
    <source>
        <dbReference type="ARBA" id="ARBA00023049"/>
    </source>
</evidence>
<dbReference type="GO" id="GO:0005634">
    <property type="term" value="C:nucleus"/>
    <property type="evidence" value="ECO:0007669"/>
    <property type="project" value="UniProtKB-SubCell"/>
</dbReference>
<feature type="active site" description="Proton acceptor" evidence="13">
    <location>
        <position position="294"/>
    </location>
</feature>
<feature type="binding site" evidence="15">
    <location>
        <position position="316"/>
    </location>
    <ligand>
        <name>Zn(2+)</name>
        <dbReference type="ChEBI" id="CHEBI:29105"/>
        <note>catalytic</note>
    </ligand>
</feature>
<evidence type="ECO:0000256" key="2">
    <source>
        <dbReference type="ARBA" id="ARBA00002142"/>
    </source>
</evidence>
<feature type="binding site" evidence="14">
    <location>
        <begin position="573"/>
        <end position="575"/>
    </location>
    <ligand>
        <name>a peptide</name>
        <dbReference type="ChEBI" id="CHEBI:60466"/>
    </ligand>
</feature>
<dbReference type="AlphaFoldDB" id="A0A4P6XSD3"/>
<dbReference type="GO" id="GO:0006508">
    <property type="term" value="P:proteolysis"/>
    <property type="evidence" value="ECO:0007669"/>
    <property type="project" value="UniProtKB-KW"/>
</dbReference>
<comment type="similarity">
    <text evidence="5 16">Belongs to the peptidase M1 family.</text>
</comment>
<dbReference type="EC" id="3.4.11.-" evidence="16"/>
<evidence type="ECO:0000256" key="14">
    <source>
        <dbReference type="PIRSR" id="PIRSR612777-2"/>
    </source>
</evidence>
<dbReference type="SUPFAM" id="SSF63737">
    <property type="entry name" value="Leukotriene A4 hydrolase N-terminal domain"/>
    <property type="match status" value="1"/>
</dbReference>
<dbReference type="SMART" id="SM01263">
    <property type="entry name" value="Leuk-A4-hydro_C"/>
    <property type="match status" value="1"/>
</dbReference>
<evidence type="ECO:0000256" key="16">
    <source>
        <dbReference type="RuleBase" id="RU361141"/>
    </source>
</evidence>
<dbReference type="EMBL" id="CP034459">
    <property type="protein sequence ID" value="QBM89286.1"/>
    <property type="molecule type" value="Genomic_DNA"/>
</dbReference>
<evidence type="ECO:0000256" key="1">
    <source>
        <dbReference type="ARBA" id="ARBA00001268"/>
    </source>
</evidence>
<keyword evidence="19" id="KW-1185">Reference proteome</keyword>
<dbReference type="InterPro" id="IPR014782">
    <property type="entry name" value="Peptidase_M1_dom"/>
</dbReference>
<dbReference type="STRING" id="2163413.A0A4P6XSD3"/>
<name>A0A4P6XSD3_9ASCO</name>
<evidence type="ECO:0000256" key="12">
    <source>
        <dbReference type="ARBA" id="ARBA00023242"/>
    </source>
</evidence>
<comment type="subcellular location">
    <subcellularLocation>
        <location evidence="4 16">Cytoplasm</location>
    </subcellularLocation>
    <subcellularLocation>
        <location evidence="3">Nucleus</location>
    </subcellularLocation>
</comment>
<dbReference type="CDD" id="cd09599">
    <property type="entry name" value="M1_LTA4H"/>
    <property type="match status" value="1"/>
</dbReference>
<dbReference type="InterPro" id="IPR038502">
    <property type="entry name" value="M1_LTA-4_hydro/amino_C_sf"/>
</dbReference>
<dbReference type="InterPro" id="IPR016024">
    <property type="entry name" value="ARM-type_fold"/>
</dbReference>
<accession>A0A4P6XSD3</accession>
<dbReference type="SUPFAM" id="SSF48371">
    <property type="entry name" value="ARM repeat"/>
    <property type="match status" value="1"/>
</dbReference>
<feature type="binding site" evidence="15">
    <location>
        <position position="297"/>
    </location>
    <ligand>
        <name>Zn(2+)</name>
        <dbReference type="ChEBI" id="CHEBI:29105"/>
        <note>catalytic</note>
    </ligand>
</feature>
<comment type="function">
    <text evidence="2">Aminopeptidase that preferentially cleaves di- and tripeptides. Also has low epoxide hydrolase activity (in vitro). Can hydrolyze the epoxide leukotriene LTA(4) but it forms preferentially 5,6-dihydroxy-7,9,11,14-eicosatetraenoic acid rather than the cytokine leukotriene B(4) as the product compared to the homologous mammalian enzyme (in vitro).</text>
</comment>
<dbReference type="GO" id="GO:0008237">
    <property type="term" value="F:metallopeptidase activity"/>
    <property type="evidence" value="ECO:0007669"/>
    <property type="project" value="UniProtKB-KW"/>
</dbReference>
<reference evidence="19" key="1">
    <citation type="submission" date="2019-03" db="EMBL/GenBank/DDBJ databases">
        <title>Snf2 controls pulcherriminic acid biosynthesis and connects pigmentation and antifungal activity of the yeast Metschnikowia pulcherrima.</title>
        <authorList>
            <person name="Gore-Lloyd D."/>
            <person name="Sumann I."/>
            <person name="Brachmann A.O."/>
            <person name="Schneeberger K."/>
            <person name="Ortiz-Merino R.A."/>
            <person name="Moreno-Beltran M."/>
            <person name="Schlaefli M."/>
            <person name="Kirner P."/>
            <person name="Santos Kron A."/>
            <person name="Wolfe K.H."/>
            <person name="Piel J."/>
            <person name="Ahrens C.H."/>
            <person name="Henk D."/>
            <person name="Freimoser F.M."/>
        </authorList>
    </citation>
    <scope>NUCLEOTIDE SEQUENCE [LARGE SCALE GENOMIC DNA]</scope>
    <source>
        <strain evidence="19">APC 1.2</strain>
    </source>
</reference>
<evidence type="ECO:0000256" key="4">
    <source>
        <dbReference type="ARBA" id="ARBA00004496"/>
    </source>
</evidence>
<keyword evidence="8 15" id="KW-0479">Metal-binding</keyword>
<dbReference type="NCBIfam" id="TIGR02411">
    <property type="entry name" value="leuko_A4_hydro"/>
    <property type="match status" value="1"/>
</dbReference>
<dbReference type="Gene3D" id="1.10.390.10">
    <property type="entry name" value="Neutral Protease Domain 2"/>
    <property type="match status" value="1"/>
</dbReference>
<dbReference type="Proteomes" id="UP000292447">
    <property type="component" value="Chromosome IV"/>
</dbReference>
<keyword evidence="6 16" id="KW-0963">Cytoplasm</keyword>
<dbReference type="FunFam" id="1.10.390.10:FF:000009">
    <property type="entry name" value="Leukotriene A(4) hydrolase"/>
    <property type="match status" value="1"/>
</dbReference>
<organism evidence="18 19">
    <name type="scientific">Metschnikowia aff. pulcherrima</name>
    <dbReference type="NCBI Taxonomy" id="2163413"/>
    <lineage>
        <taxon>Eukaryota</taxon>
        <taxon>Fungi</taxon>
        <taxon>Dikarya</taxon>
        <taxon>Ascomycota</taxon>
        <taxon>Saccharomycotina</taxon>
        <taxon>Pichiomycetes</taxon>
        <taxon>Metschnikowiaceae</taxon>
        <taxon>Metschnikowia</taxon>
    </lineage>
</organism>
<dbReference type="PRINTS" id="PR00756">
    <property type="entry name" value="ALADIPTASE"/>
</dbReference>
<dbReference type="EC" id="3.3.2.10" evidence="16"/>
<dbReference type="SUPFAM" id="SSF55486">
    <property type="entry name" value="Metalloproteases ('zincins'), catalytic domain"/>
    <property type="match status" value="1"/>
</dbReference>
<keyword evidence="12" id="KW-0539">Nucleus</keyword>
<feature type="binding site" evidence="14">
    <location>
        <begin position="264"/>
        <end position="269"/>
    </location>
    <ligand>
        <name>a peptide</name>
        <dbReference type="ChEBI" id="CHEBI:60466"/>
    </ligand>
</feature>
<evidence type="ECO:0000256" key="15">
    <source>
        <dbReference type="PIRSR" id="PIRSR612777-3"/>
    </source>
</evidence>
<sequence length="618" mass="69990">MEKAIASHRPASSPELDPTTLSNYKAFSFGTTKLSFKVDFDKKSVSGTVVYRLENEGGATKATLDTSHLIVTAARVNGAAAKFEFDEKSQFLGTPLSVALDGTKSIELQLDFATTKDCTALQFLEKEATDGKTSPYLFSQCQAIHARSLFPCFDTPSVKTQYEFEATSPLPTLMSGRPKSVDGNVYKFYQPIPIPAYLVALASGDITKLPIGPRSHVYSEPSKVHACQHEFEDDMEHFLQAAEKLVYKYPWDQYDALVLPLSFPYGGMENPNATFVTPTLISGDRQNVDVIAHELAHSWSGNLVTNCSWEHFWLNEGWTVYLERRIQGLIHGEPTRHFAAIIGWSDLENAIRAMGDSAKRYSTLVQDQKDRSDPDDAFSTVPYEKGFNLLFHIEKTVGIKAFDGFIHHYFTKFKYKSLDTYQFLDTLYEYFADQKAKLDEIDWHTWLYEPGMPPVSPNFDTSMVDQCYILADKWFSAAKEGADYYGQFKALDIASFTANQSVVFLETLDSFNKREDFKWKDHPAAVSALSEIYPEYASSSNAEVLFRWFVVQVRGHNSKYYNKLGQWLGTVGRMKFVRPGYVLLQSVDRDLAVSYFKKFELSYHPICQAMVRKDLGLA</sequence>
<feature type="domain" description="Peptidase M1 leukotriene A4 hydrolase/aminopeptidase C-terminal" evidence="17">
    <location>
        <begin position="462"/>
        <end position="615"/>
    </location>
</feature>
<evidence type="ECO:0000256" key="7">
    <source>
        <dbReference type="ARBA" id="ARBA00022670"/>
    </source>
</evidence>
<feature type="binding site" evidence="15">
    <location>
        <position position="293"/>
    </location>
    <ligand>
        <name>Zn(2+)</name>
        <dbReference type="ChEBI" id="CHEBI:29105"/>
        <note>catalytic</note>
    </ligand>
</feature>
<evidence type="ECO:0000256" key="6">
    <source>
        <dbReference type="ARBA" id="ARBA00022490"/>
    </source>
</evidence>
<dbReference type="Gene3D" id="1.25.40.320">
    <property type="entry name" value="Peptidase M1, leukotriene A4 hydrolase/aminopeptidase C-terminal domain"/>
    <property type="match status" value="1"/>
</dbReference>
<dbReference type="InterPro" id="IPR015211">
    <property type="entry name" value="Peptidase_M1_C"/>
</dbReference>
<comment type="cofactor">
    <cofactor evidence="15 16">
        <name>Zn(2+)</name>
        <dbReference type="ChEBI" id="CHEBI:29105"/>
    </cofactor>
    <text evidence="15 16">Binds 1 zinc ion per subunit.</text>
</comment>
<evidence type="ECO:0000313" key="19">
    <source>
        <dbReference type="Proteomes" id="UP000292447"/>
    </source>
</evidence>
<dbReference type="GO" id="GO:0008270">
    <property type="term" value="F:zinc ion binding"/>
    <property type="evidence" value="ECO:0007669"/>
    <property type="project" value="InterPro"/>
</dbReference>
<dbReference type="GO" id="GO:0004177">
    <property type="term" value="F:aminopeptidase activity"/>
    <property type="evidence" value="ECO:0007669"/>
    <property type="project" value="TreeGrafter"/>
</dbReference>
<dbReference type="InterPro" id="IPR049980">
    <property type="entry name" value="LTA4H_cat"/>
</dbReference>
<dbReference type="GO" id="GO:0005829">
    <property type="term" value="C:cytosol"/>
    <property type="evidence" value="ECO:0007669"/>
    <property type="project" value="TreeGrafter"/>
</dbReference>
<dbReference type="FunFam" id="3.30.2010.30:FF:000001">
    <property type="entry name" value="Leukotriene A(4) hydrolase"/>
    <property type="match status" value="1"/>
</dbReference>
<dbReference type="InterPro" id="IPR012777">
    <property type="entry name" value="LTA4H"/>
</dbReference>
<feature type="binding site" evidence="14">
    <location>
        <begin position="140"/>
        <end position="142"/>
    </location>
    <ligand>
        <name>a peptide</name>
        <dbReference type="ChEBI" id="CHEBI:60466"/>
    </ligand>
</feature>
<keyword evidence="11 16" id="KW-0482">Metalloprotease</keyword>
<keyword evidence="9 16" id="KW-0378">Hydrolase</keyword>
<protein>
    <recommendedName>
        <fullName evidence="16">Leukotriene A(4) hydrolase</fullName>
        <shortName evidence="16">LTA-4 hydrolase</shortName>
        <ecNumber evidence="16">3.3.2.10</ecNumber>
        <ecNumber evidence="16">3.4.11.-</ecNumber>
    </recommendedName>
</protein>
<evidence type="ECO:0000259" key="17">
    <source>
        <dbReference type="SMART" id="SM01263"/>
    </source>
</evidence>
<dbReference type="PANTHER" id="PTHR45726">
    <property type="entry name" value="LEUKOTRIENE A-4 HYDROLASE"/>
    <property type="match status" value="1"/>
</dbReference>
<dbReference type="GO" id="GO:0004301">
    <property type="term" value="F:epoxide hydrolase activity"/>
    <property type="evidence" value="ECO:0007669"/>
    <property type="project" value="UniProtKB-EC"/>
</dbReference>